<protein>
    <submittedName>
        <fullName evidence="2">Uncharacterized protein</fullName>
    </submittedName>
</protein>
<evidence type="ECO:0000313" key="3">
    <source>
        <dbReference type="Proteomes" id="UP000248863"/>
    </source>
</evidence>
<gene>
    <name evidence="2" type="ORF">CH338_14095</name>
</gene>
<accession>A0A327KIT4</accession>
<dbReference type="EMBL" id="NPEU01000147">
    <property type="protein sequence ID" value="RAI38021.1"/>
    <property type="molecule type" value="Genomic_DNA"/>
</dbReference>
<keyword evidence="1" id="KW-0812">Transmembrane</keyword>
<comment type="caution">
    <text evidence="2">The sequence shown here is derived from an EMBL/GenBank/DDBJ whole genome shotgun (WGS) entry which is preliminary data.</text>
</comment>
<reference evidence="2 3" key="1">
    <citation type="submission" date="2017-07" db="EMBL/GenBank/DDBJ databases">
        <title>Draft Genome Sequences of Select Purple Nonsulfur Bacteria.</title>
        <authorList>
            <person name="Lasarre B."/>
            <person name="Mckinlay J.B."/>
        </authorList>
    </citation>
    <scope>NUCLEOTIDE SEQUENCE [LARGE SCALE GENOMIC DNA]</scope>
    <source>
        <strain evidence="2 3">DSM 11907</strain>
    </source>
</reference>
<dbReference type="AlphaFoldDB" id="A0A327KIT4"/>
<dbReference type="Proteomes" id="UP000248863">
    <property type="component" value="Unassembled WGS sequence"/>
</dbReference>
<keyword evidence="3" id="KW-1185">Reference proteome</keyword>
<name>A0A327KIT4_9BRAD</name>
<keyword evidence="1" id="KW-0472">Membrane</keyword>
<dbReference type="RefSeq" id="WP_111357803.1">
    <property type="nucleotide sequence ID" value="NZ_NHSK01000205.1"/>
</dbReference>
<organism evidence="2 3">
    <name type="scientific">Rhodoplanes elegans</name>
    <dbReference type="NCBI Taxonomy" id="29408"/>
    <lineage>
        <taxon>Bacteria</taxon>
        <taxon>Pseudomonadati</taxon>
        <taxon>Pseudomonadota</taxon>
        <taxon>Alphaproteobacteria</taxon>
        <taxon>Hyphomicrobiales</taxon>
        <taxon>Nitrobacteraceae</taxon>
        <taxon>Rhodoplanes</taxon>
    </lineage>
</organism>
<sequence>MIRFAFRFVGLWILAAAFIFLVYDGTRSIAAGVVLIKPFGETWNDIHAGSLQALQPIMERHSPWLWDPAMLKALTSPTWLVLGVIGMILVLLGRKRKPLIGFARR</sequence>
<evidence type="ECO:0000256" key="1">
    <source>
        <dbReference type="SAM" id="Phobius"/>
    </source>
</evidence>
<proteinExistence type="predicted"/>
<evidence type="ECO:0000313" key="2">
    <source>
        <dbReference type="EMBL" id="RAI38021.1"/>
    </source>
</evidence>
<dbReference type="OrthoDB" id="8139648at2"/>
<feature type="transmembrane region" description="Helical" evidence="1">
    <location>
        <begin position="73"/>
        <end position="92"/>
    </location>
</feature>
<keyword evidence="1" id="KW-1133">Transmembrane helix</keyword>